<dbReference type="Gene3D" id="1.10.10.1590">
    <property type="entry name" value="NADH-quinone oxidoreductase subunit E"/>
    <property type="match status" value="1"/>
</dbReference>
<dbReference type="Gene3D" id="3.40.50.150">
    <property type="entry name" value="Vaccinia Virus protein VP39"/>
    <property type="match status" value="1"/>
</dbReference>
<dbReference type="Gene3D" id="3.40.30.10">
    <property type="entry name" value="Glutaredoxin"/>
    <property type="match status" value="1"/>
</dbReference>
<feature type="compositionally biased region" description="Polar residues" evidence="10">
    <location>
        <begin position="592"/>
        <end position="607"/>
    </location>
</feature>
<keyword evidence="3" id="KW-0479">Metal-binding</keyword>
<feature type="region of interest" description="Disordered" evidence="10">
    <location>
        <begin position="386"/>
        <end position="414"/>
    </location>
</feature>
<dbReference type="GO" id="GO:0098796">
    <property type="term" value="C:membrane protein complex"/>
    <property type="evidence" value="ECO:0007669"/>
    <property type="project" value="UniProtKB-ARBA"/>
</dbReference>
<dbReference type="InterPro" id="IPR042086">
    <property type="entry name" value="MeTrfase_capping"/>
</dbReference>
<dbReference type="InterPro" id="IPR002023">
    <property type="entry name" value="NuoE-like"/>
</dbReference>
<dbReference type="InterPro" id="IPR005299">
    <property type="entry name" value="MeTrfase_7"/>
</dbReference>
<keyword evidence="12" id="KW-1185">Reference proteome</keyword>
<sequence>MGGNQAVAQPIAQPPFRVIPVAMRGSGCYNQNAKIQETAMVKALSLFPDACREGVFDEKLRTVVDYGASEGINSILPLSHFLELFAKDPARPIDIQYLLNDTPTNDFSSLARTMHPAIQEWAKNYPSARVFPQMIARSFYQQIISDGQVHFGFSFSCLQWLSQFPQAHVSDGEPIVDRVSRMSFRQNICRDQSDRDLHQFLQVRGNEFVPGGSLILSFLGSSSVCGYWETPVLECLVLALDEMVADGLITLATADLFSPPIFTRDLQQVRAVLDSPEVKSVWSTMHLFEEDIEHPMSSNLDRRGKSLEESTQYAQEMINFGLAIMAGFLMDAIRAQNRADSITPIFRFARRNTSEDIDSNFTMASKLAPLFRSCVRASARMAARPQTTSRAFSVSATRPSDTLNVHRNTPDNNPDIPFKFSAENEKVIAEILKRYPPQYKKAAVMPILDIGQRQHGFTSISVMNEVARLLEMPPMRVYEVASFYTMYNRTPVGKFFIQACTTTPCQLGGCGSDVIVKAIKEHLGIKQGETSADGLFTFIEVECLGACVNAPMIQINDDYYEDLTPETVVKLLKDLKAGAATGKLPAAGPLSGRQTCENSAGQTNLTSEPWGVETTRADL</sequence>
<dbReference type="RefSeq" id="XP_008601857.1">
    <property type="nucleotide sequence ID" value="XM_008603635.1"/>
</dbReference>
<dbReference type="FunFam" id="1.10.10.1590:FF:000001">
    <property type="entry name" value="NADH-quinone oxidoreductase subunit E"/>
    <property type="match status" value="1"/>
</dbReference>
<evidence type="ECO:0000256" key="9">
    <source>
        <dbReference type="ARBA" id="ARBA00034078"/>
    </source>
</evidence>
<name>J4KLM3_BEAB2</name>
<dbReference type="EMBL" id="JH725185">
    <property type="protein sequence ID" value="EJP62454.1"/>
    <property type="molecule type" value="Genomic_DNA"/>
</dbReference>
<dbReference type="GO" id="GO:1902494">
    <property type="term" value="C:catalytic complex"/>
    <property type="evidence" value="ECO:0007669"/>
    <property type="project" value="UniProtKB-ARBA"/>
</dbReference>
<gene>
    <name evidence="11" type="ORF">BBA_08538</name>
</gene>
<proteinExistence type="inferred from homology"/>
<dbReference type="GO" id="GO:0046872">
    <property type="term" value="F:metal ion binding"/>
    <property type="evidence" value="ECO:0007669"/>
    <property type="project" value="UniProtKB-KW"/>
</dbReference>
<evidence type="ECO:0000313" key="12">
    <source>
        <dbReference type="Proteomes" id="UP000002762"/>
    </source>
</evidence>
<dbReference type="GeneID" id="19891550"/>
<dbReference type="GO" id="GO:0008137">
    <property type="term" value="F:NADH dehydrogenase (ubiquinone) activity"/>
    <property type="evidence" value="ECO:0007669"/>
    <property type="project" value="UniProtKB-ARBA"/>
</dbReference>
<dbReference type="STRING" id="655819.J4KLM3"/>
<dbReference type="NCBIfam" id="TIGR01958">
    <property type="entry name" value="nuoE_fam"/>
    <property type="match status" value="1"/>
</dbReference>
<keyword evidence="2" id="KW-0001">2Fe-2S</keyword>
<feature type="compositionally biased region" description="Polar residues" evidence="10">
    <location>
        <begin position="386"/>
        <end position="412"/>
    </location>
</feature>
<dbReference type="InterPro" id="IPR029063">
    <property type="entry name" value="SAM-dependent_MTases_sf"/>
</dbReference>
<dbReference type="GO" id="GO:0005743">
    <property type="term" value="C:mitochondrial inner membrane"/>
    <property type="evidence" value="ECO:0007669"/>
    <property type="project" value="UniProtKB-ARBA"/>
</dbReference>
<dbReference type="Proteomes" id="UP000002762">
    <property type="component" value="Unassembled WGS sequence"/>
</dbReference>
<dbReference type="PROSITE" id="PS01099">
    <property type="entry name" value="COMPLEX1_24K"/>
    <property type="match status" value="1"/>
</dbReference>
<dbReference type="FunFam" id="3.40.30.10:FF:000022">
    <property type="entry name" value="NADH dehydrogenase flavoprotein 2, mitochondrial"/>
    <property type="match status" value="1"/>
</dbReference>
<dbReference type="InterPro" id="IPR036249">
    <property type="entry name" value="Thioredoxin-like_sf"/>
</dbReference>
<dbReference type="AlphaFoldDB" id="J4KLM3"/>
<reference evidence="11 12" key="1">
    <citation type="journal article" date="2012" name="Sci. Rep.">
        <title>Genomic perspectives on the evolution of fungal entomopathogenicity in Beauveria bassiana.</title>
        <authorList>
            <person name="Xiao G."/>
            <person name="Ying S.H."/>
            <person name="Zheng P."/>
            <person name="Wang Z.L."/>
            <person name="Zhang S."/>
            <person name="Xie X.Q."/>
            <person name="Shang Y."/>
            <person name="St Leger R.J."/>
            <person name="Zhao G.P."/>
            <person name="Wang C."/>
            <person name="Feng M.G."/>
        </authorList>
    </citation>
    <scope>NUCLEOTIDE SEQUENCE [LARGE SCALE GENOMIC DNA]</scope>
    <source>
        <strain evidence="11 12">ARSEF 2860</strain>
    </source>
</reference>
<keyword evidence="6" id="KW-0408">Iron</keyword>
<dbReference type="GO" id="GO:0008168">
    <property type="term" value="F:methyltransferase activity"/>
    <property type="evidence" value="ECO:0007669"/>
    <property type="project" value="InterPro"/>
</dbReference>
<keyword evidence="11" id="KW-0830">Ubiquinone</keyword>
<dbReference type="InParanoid" id="J4KLM3"/>
<evidence type="ECO:0000256" key="5">
    <source>
        <dbReference type="ARBA" id="ARBA00022967"/>
    </source>
</evidence>
<dbReference type="Gene3D" id="1.10.1200.270">
    <property type="entry name" value="Methyltransferase, alpha-helical capping domain"/>
    <property type="match status" value="1"/>
</dbReference>
<evidence type="ECO:0000313" key="11">
    <source>
        <dbReference type="EMBL" id="EJP62454.1"/>
    </source>
</evidence>
<protein>
    <submittedName>
        <fullName evidence="11">NADH-ubiquinone oxidoreductase 24 kDa subunit</fullName>
    </submittedName>
</protein>
<evidence type="ECO:0000256" key="10">
    <source>
        <dbReference type="SAM" id="MobiDB-lite"/>
    </source>
</evidence>
<evidence type="ECO:0000256" key="6">
    <source>
        <dbReference type="ARBA" id="ARBA00023004"/>
    </source>
</evidence>
<comment type="cofactor">
    <cofactor evidence="9">
        <name>[2Fe-2S] cluster</name>
        <dbReference type="ChEBI" id="CHEBI:190135"/>
    </cofactor>
</comment>
<dbReference type="InterPro" id="IPR041921">
    <property type="entry name" value="NuoE_N"/>
</dbReference>
<dbReference type="PANTHER" id="PTHR10371:SF3">
    <property type="entry name" value="NADH DEHYDROGENASE [UBIQUINONE] FLAVOPROTEIN 2, MITOCHONDRIAL"/>
    <property type="match status" value="1"/>
</dbReference>
<feature type="region of interest" description="Disordered" evidence="10">
    <location>
        <begin position="589"/>
        <end position="619"/>
    </location>
</feature>
<evidence type="ECO:0000256" key="3">
    <source>
        <dbReference type="ARBA" id="ARBA00022723"/>
    </source>
</evidence>
<evidence type="ECO:0000256" key="4">
    <source>
        <dbReference type="ARBA" id="ARBA00022842"/>
    </source>
</evidence>
<evidence type="ECO:0000256" key="8">
    <source>
        <dbReference type="ARBA" id="ARBA00023027"/>
    </source>
</evidence>
<dbReference type="SUPFAM" id="SSF53335">
    <property type="entry name" value="S-adenosyl-L-methionine-dependent methyltransferases"/>
    <property type="match status" value="1"/>
</dbReference>
<dbReference type="GO" id="GO:0016491">
    <property type="term" value="F:oxidoreductase activity"/>
    <property type="evidence" value="ECO:0007669"/>
    <property type="project" value="InterPro"/>
</dbReference>
<dbReference type="CDD" id="cd03064">
    <property type="entry name" value="TRX_Fd_NuoE"/>
    <property type="match status" value="1"/>
</dbReference>
<dbReference type="SUPFAM" id="SSF52833">
    <property type="entry name" value="Thioredoxin-like"/>
    <property type="match status" value="1"/>
</dbReference>
<dbReference type="Pfam" id="PF01257">
    <property type="entry name" value="2Fe-2S_thioredx"/>
    <property type="match status" value="1"/>
</dbReference>
<accession>J4KLM3</accession>
<dbReference type="Pfam" id="PF03492">
    <property type="entry name" value="Methyltransf_7"/>
    <property type="match status" value="1"/>
</dbReference>
<evidence type="ECO:0000256" key="1">
    <source>
        <dbReference type="ARBA" id="ARBA00010643"/>
    </source>
</evidence>
<organism evidence="11 12">
    <name type="scientific">Beauveria bassiana (strain ARSEF 2860)</name>
    <name type="common">White muscardine disease fungus</name>
    <name type="synonym">Tritirachium shiotae</name>
    <dbReference type="NCBI Taxonomy" id="655819"/>
    <lineage>
        <taxon>Eukaryota</taxon>
        <taxon>Fungi</taxon>
        <taxon>Dikarya</taxon>
        <taxon>Ascomycota</taxon>
        <taxon>Pezizomycotina</taxon>
        <taxon>Sordariomycetes</taxon>
        <taxon>Hypocreomycetidae</taxon>
        <taxon>Hypocreales</taxon>
        <taxon>Cordycipitaceae</taxon>
        <taxon>Beauveria</taxon>
    </lineage>
</organism>
<comment type="similarity">
    <text evidence="1">Belongs to the complex I 24 kDa subunit family.</text>
</comment>
<keyword evidence="8" id="KW-0520">NAD</keyword>
<dbReference type="OrthoDB" id="10254187at2759"/>
<dbReference type="InterPro" id="IPR042128">
    <property type="entry name" value="NuoE_dom"/>
</dbReference>
<keyword evidence="7" id="KW-0411">Iron-sulfur</keyword>
<dbReference type="GO" id="GO:0006120">
    <property type="term" value="P:mitochondrial electron transport, NADH to ubiquinone"/>
    <property type="evidence" value="ECO:0007669"/>
    <property type="project" value="UniProtKB-ARBA"/>
</dbReference>
<evidence type="ECO:0000256" key="2">
    <source>
        <dbReference type="ARBA" id="ARBA00022714"/>
    </source>
</evidence>
<dbReference type="GO" id="GO:0051537">
    <property type="term" value="F:2 iron, 2 sulfur cluster binding"/>
    <property type="evidence" value="ECO:0007669"/>
    <property type="project" value="UniProtKB-KW"/>
</dbReference>
<keyword evidence="5" id="KW-1278">Translocase</keyword>
<dbReference type="HOGENOM" id="CLU_441430_0_0_1"/>
<keyword evidence="4" id="KW-0460">Magnesium</keyword>
<dbReference type="PANTHER" id="PTHR10371">
    <property type="entry name" value="NADH DEHYDROGENASE UBIQUINONE FLAVOPROTEIN 2, MITOCHONDRIAL"/>
    <property type="match status" value="1"/>
</dbReference>
<evidence type="ECO:0000256" key="7">
    <source>
        <dbReference type="ARBA" id="ARBA00023014"/>
    </source>
</evidence>